<reference evidence="3" key="1">
    <citation type="submission" date="2017-02" db="UniProtKB">
        <authorList>
            <consortium name="WormBaseParasite"/>
        </authorList>
    </citation>
    <scope>IDENTIFICATION</scope>
</reference>
<accession>A0A0N4WVN6</accession>
<organism evidence="3">
    <name type="scientific">Haemonchus placei</name>
    <name type="common">Barber's pole worm</name>
    <dbReference type="NCBI Taxonomy" id="6290"/>
    <lineage>
        <taxon>Eukaryota</taxon>
        <taxon>Metazoa</taxon>
        <taxon>Ecdysozoa</taxon>
        <taxon>Nematoda</taxon>
        <taxon>Chromadorea</taxon>
        <taxon>Rhabditida</taxon>
        <taxon>Rhabditina</taxon>
        <taxon>Rhabditomorpha</taxon>
        <taxon>Strongyloidea</taxon>
        <taxon>Trichostrongylidae</taxon>
        <taxon>Haemonchus</taxon>
    </lineage>
</organism>
<name>A0A0N4WVN6_HAEPC</name>
<evidence type="ECO:0000313" key="1">
    <source>
        <dbReference type="EMBL" id="VDO57724.1"/>
    </source>
</evidence>
<reference evidence="1 2" key="2">
    <citation type="submission" date="2018-11" db="EMBL/GenBank/DDBJ databases">
        <authorList>
            <consortium name="Pathogen Informatics"/>
        </authorList>
    </citation>
    <scope>NUCLEOTIDE SEQUENCE [LARGE SCALE GENOMIC DNA]</scope>
    <source>
        <strain evidence="1 2">MHpl1</strain>
    </source>
</reference>
<dbReference type="AlphaFoldDB" id="A0A0N4WVN6"/>
<keyword evidence="2" id="KW-1185">Reference proteome</keyword>
<gene>
    <name evidence="1" type="ORF">HPLM_LOCUS15759</name>
</gene>
<dbReference type="WBParaSite" id="HPLM_0001576701-mRNA-1">
    <property type="protein sequence ID" value="HPLM_0001576701-mRNA-1"/>
    <property type="gene ID" value="HPLM_0001576701"/>
</dbReference>
<dbReference type="EMBL" id="UZAF01019111">
    <property type="protein sequence ID" value="VDO57724.1"/>
    <property type="molecule type" value="Genomic_DNA"/>
</dbReference>
<protein>
    <submittedName>
        <fullName evidence="1 3">Uncharacterized protein</fullName>
    </submittedName>
</protein>
<dbReference type="Proteomes" id="UP000268014">
    <property type="component" value="Unassembled WGS sequence"/>
</dbReference>
<evidence type="ECO:0000313" key="3">
    <source>
        <dbReference type="WBParaSite" id="HPLM_0001576701-mRNA-1"/>
    </source>
</evidence>
<evidence type="ECO:0000313" key="2">
    <source>
        <dbReference type="Proteomes" id="UP000268014"/>
    </source>
</evidence>
<sequence length="155" mass="17320">MPLLGAIPPPGLQKPAGKRLNEARNAYPHKQSIVPSVLIVTSGYDFNVDHRETANCGQGIGLSTVCSFRMPCHRARRKWILAKVLTLHGHAAYDVLIEVPVDRRRANQKCSGIPEQVEDTLLNSFGSSMNVPNVQTRRCRIQPSRLHPKESRQHL</sequence>
<proteinExistence type="predicted"/>